<keyword evidence="4" id="KW-0804">Transcription</keyword>
<evidence type="ECO:0000256" key="6">
    <source>
        <dbReference type="PROSITE-ProRule" id="PRU00169"/>
    </source>
</evidence>
<reference evidence="9 10" key="1">
    <citation type="submission" date="2018-08" db="EMBL/GenBank/DDBJ databases">
        <title>A genome reference for cultivated species of the human gut microbiota.</title>
        <authorList>
            <person name="Zou Y."/>
            <person name="Xue W."/>
            <person name="Luo G."/>
        </authorList>
    </citation>
    <scope>NUCLEOTIDE SEQUENCE [LARGE SCALE GENOMIC DNA]</scope>
    <source>
        <strain evidence="9 10">AF22-12AC</strain>
    </source>
</reference>
<dbReference type="SMART" id="SM00342">
    <property type="entry name" value="HTH_ARAC"/>
    <property type="match status" value="1"/>
</dbReference>
<dbReference type="SUPFAM" id="SSF52172">
    <property type="entry name" value="CheY-like"/>
    <property type="match status" value="1"/>
</dbReference>
<dbReference type="Gene3D" id="3.40.50.2300">
    <property type="match status" value="1"/>
</dbReference>
<evidence type="ECO:0000259" key="7">
    <source>
        <dbReference type="PROSITE" id="PS01124"/>
    </source>
</evidence>
<dbReference type="GO" id="GO:0000160">
    <property type="term" value="P:phosphorelay signal transduction system"/>
    <property type="evidence" value="ECO:0007669"/>
    <property type="project" value="InterPro"/>
</dbReference>
<dbReference type="EMBL" id="QRVL01000006">
    <property type="protein sequence ID" value="RGS40636.1"/>
    <property type="molecule type" value="Genomic_DNA"/>
</dbReference>
<keyword evidence="2" id="KW-0805">Transcription regulation</keyword>
<dbReference type="PROSITE" id="PS00041">
    <property type="entry name" value="HTH_ARAC_FAMILY_1"/>
    <property type="match status" value="1"/>
</dbReference>
<evidence type="ECO:0000256" key="2">
    <source>
        <dbReference type="ARBA" id="ARBA00023015"/>
    </source>
</evidence>
<dbReference type="InterPro" id="IPR018062">
    <property type="entry name" value="HTH_AraC-typ_CS"/>
</dbReference>
<keyword evidence="6" id="KW-0597">Phosphoprotein</keyword>
<dbReference type="Proteomes" id="UP000266172">
    <property type="component" value="Unassembled WGS sequence"/>
</dbReference>
<keyword evidence="3" id="KW-0238">DNA-binding</keyword>
<feature type="domain" description="Response regulatory" evidence="8">
    <location>
        <begin position="72"/>
        <end position="189"/>
    </location>
</feature>
<feature type="domain" description="HTH araC/xylS-type" evidence="7">
    <location>
        <begin position="502"/>
        <end position="600"/>
    </location>
</feature>
<evidence type="ECO:0000313" key="9">
    <source>
        <dbReference type="EMBL" id="RGS40636.1"/>
    </source>
</evidence>
<dbReference type="InterPro" id="IPR011006">
    <property type="entry name" value="CheY-like_superfamily"/>
</dbReference>
<dbReference type="CDD" id="cd17536">
    <property type="entry name" value="REC_YesN-like"/>
    <property type="match status" value="1"/>
</dbReference>
<proteinExistence type="predicted"/>
<evidence type="ECO:0000256" key="4">
    <source>
        <dbReference type="ARBA" id="ARBA00023163"/>
    </source>
</evidence>
<comment type="function">
    <text evidence="5">May play the central regulatory role in sporulation. It may be an element of the effector pathway responsible for the activation of sporulation genes in response to nutritional stress. Spo0A may act in concert with spo0H (a sigma factor) to control the expression of some genes that are critical to the sporulation process.</text>
</comment>
<evidence type="ECO:0000256" key="5">
    <source>
        <dbReference type="ARBA" id="ARBA00024867"/>
    </source>
</evidence>
<dbReference type="AlphaFoldDB" id="A0A395V6T4"/>
<dbReference type="PANTHER" id="PTHR43280:SF2">
    <property type="entry name" value="HTH-TYPE TRANSCRIPTIONAL REGULATOR EXSA"/>
    <property type="match status" value="1"/>
</dbReference>
<dbReference type="PROSITE" id="PS50110">
    <property type="entry name" value="RESPONSE_REGULATORY"/>
    <property type="match status" value="1"/>
</dbReference>
<gene>
    <name evidence="9" type="ORF">DWX93_09460</name>
</gene>
<dbReference type="GO" id="GO:0003700">
    <property type="term" value="F:DNA-binding transcription factor activity"/>
    <property type="evidence" value="ECO:0007669"/>
    <property type="project" value="InterPro"/>
</dbReference>
<protein>
    <recommendedName>
        <fullName evidence="1">Stage 0 sporulation protein A homolog</fullName>
    </recommendedName>
</protein>
<dbReference type="InterPro" id="IPR001789">
    <property type="entry name" value="Sig_transdc_resp-reg_receiver"/>
</dbReference>
<evidence type="ECO:0000259" key="8">
    <source>
        <dbReference type="PROSITE" id="PS50110"/>
    </source>
</evidence>
<dbReference type="InterPro" id="IPR020449">
    <property type="entry name" value="Tscrpt_reg_AraC-type_HTH"/>
</dbReference>
<dbReference type="SMART" id="SM00448">
    <property type="entry name" value="REC"/>
    <property type="match status" value="1"/>
</dbReference>
<comment type="caution">
    <text evidence="9">The sequence shown here is derived from an EMBL/GenBank/DDBJ whole genome shotgun (WGS) entry which is preliminary data.</text>
</comment>
<dbReference type="SUPFAM" id="SSF46689">
    <property type="entry name" value="Homeodomain-like"/>
    <property type="match status" value="2"/>
</dbReference>
<name>A0A395V6T4_9FIRM</name>
<dbReference type="PANTHER" id="PTHR43280">
    <property type="entry name" value="ARAC-FAMILY TRANSCRIPTIONAL REGULATOR"/>
    <property type="match status" value="1"/>
</dbReference>
<dbReference type="PRINTS" id="PR00032">
    <property type="entry name" value="HTHARAC"/>
</dbReference>
<dbReference type="Pfam" id="PF12833">
    <property type="entry name" value="HTH_18"/>
    <property type="match status" value="1"/>
</dbReference>
<evidence type="ECO:0000313" key="10">
    <source>
        <dbReference type="Proteomes" id="UP000266172"/>
    </source>
</evidence>
<organism evidence="9 10">
    <name type="scientific">Roseburia hominis</name>
    <dbReference type="NCBI Taxonomy" id="301301"/>
    <lineage>
        <taxon>Bacteria</taxon>
        <taxon>Bacillati</taxon>
        <taxon>Bacillota</taxon>
        <taxon>Clostridia</taxon>
        <taxon>Lachnospirales</taxon>
        <taxon>Lachnospiraceae</taxon>
        <taxon>Roseburia</taxon>
    </lineage>
</organism>
<dbReference type="Gene3D" id="1.10.10.60">
    <property type="entry name" value="Homeodomain-like"/>
    <property type="match status" value="2"/>
</dbReference>
<dbReference type="InterPro" id="IPR018060">
    <property type="entry name" value="HTH_AraC"/>
</dbReference>
<dbReference type="PROSITE" id="PS01124">
    <property type="entry name" value="HTH_ARAC_FAMILY_2"/>
    <property type="match status" value="1"/>
</dbReference>
<accession>A0A395V6T4</accession>
<dbReference type="InterPro" id="IPR009057">
    <property type="entry name" value="Homeodomain-like_sf"/>
</dbReference>
<dbReference type="Pfam" id="PF00072">
    <property type="entry name" value="Response_reg"/>
    <property type="match status" value="1"/>
</dbReference>
<dbReference type="GO" id="GO:0043565">
    <property type="term" value="F:sequence-specific DNA binding"/>
    <property type="evidence" value="ECO:0007669"/>
    <property type="project" value="InterPro"/>
</dbReference>
<evidence type="ECO:0000256" key="3">
    <source>
        <dbReference type="ARBA" id="ARBA00023125"/>
    </source>
</evidence>
<sequence length="601" mass="68201">MKRLNFSGKSASATCTSGCSMNSAKITACVWKAGFPNLPLCPSCFRLRRRKTSAKCRQLFLQQRNGVTVMVQLLIVDDEPLVQIGIRSMLNWESMGIEIAGTATNGRQAYDIILEKHPEIVITDIKMPIMDGMQLIEKCQSQEHPPLFILLTSYEEFALVKQAISYQVLDYLVKLELTEDVLNAAIQKALGILEKERKQAAIPETGSDLSLLQDNFYIRLLLNLFETEEQFATQCDLLSVRFTAAGYTVAYLEMQNTRQSASAVASSDITLYRSSYQMIRNLIVKYVPCRILFLDTTHLAIIFSLTKEQTGSYHQLLTDALTQTGDMLYNYYSIRVLASVGSLVENPRDLSASYSDARQIFPDVRQSDSAVIFADEDNPAREEHNVFNIAIFKDELQKAFNEYDPEALSAVFHDIIDLFSNDKRHYSQALSAASNVLHLTLSCLSNGEEQLNQIFGESANGYNCLYEAETVPQVLSWMTVLCDGLCRLFSEHNKDYKNRTISAVKKYINEHVDEKITLNQLSDVFNISPNYLSILFSKYNDMGFIDYVNHAKIECAKEMLDEGTLKIYEISDKLGYESAFYFSRVFKKVEGMSPRDYINRN</sequence>
<evidence type="ECO:0000256" key="1">
    <source>
        <dbReference type="ARBA" id="ARBA00018672"/>
    </source>
</evidence>
<feature type="modified residue" description="4-aspartylphosphate" evidence="6">
    <location>
        <position position="124"/>
    </location>
</feature>